<dbReference type="GO" id="GO:0000166">
    <property type="term" value="F:nucleotide binding"/>
    <property type="evidence" value="ECO:0007669"/>
    <property type="project" value="UniProtKB-KW"/>
</dbReference>
<dbReference type="GO" id="GO:0046496">
    <property type="term" value="P:nicotinamide nucleotide metabolic process"/>
    <property type="evidence" value="ECO:0007669"/>
    <property type="project" value="EnsemblFungi"/>
</dbReference>
<feature type="binding site" evidence="10">
    <location>
        <position position="162"/>
    </location>
    <ligand>
        <name>(6S)-NADPHX</name>
        <dbReference type="ChEBI" id="CHEBI:64076"/>
    </ligand>
</feature>
<evidence type="ECO:0000313" key="12">
    <source>
        <dbReference type="EMBL" id="EEB07372.2"/>
    </source>
</evidence>
<feature type="binding site" evidence="10">
    <location>
        <position position="129"/>
    </location>
    <ligand>
        <name>K(+)</name>
        <dbReference type="ChEBI" id="CHEBI:29103"/>
    </ligand>
</feature>
<dbReference type="OrthoDB" id="10064708at2759"/>
<dbReference type="GO" id="GO:0005739">
    <property type="term" value="C:mitochondrion"/>
    <property type="evidence" value="ECO:0000318"/>
    <property type="project" value="GO_Central"/>
</dbReference>
<feature type="binding site" evidence="10">
    <location>
        <begin position="62"/>
        <end position="66"/>
    </location>
    <ligand>
        <name>(6S)-NADPHX</name>
        <dbReference type="ChEBI" id="CHEBI:64076"/>
    </ligand>
</feature>
<dbReference type="Proteomes" id="UP000001744">
    <property type="component" value="Unassembled WGS sequence"/>
</dbReference>
<evidence type="ECO:0000256" key="3">
    <source>
        <dbReference type="ARBA" id="ARBA00012228"/>
    </source>
</evidence>
<dbReference type="PANTHER" id="PTHR13232">
    <property type="entry name" value="NAD(P)H-HYDRATE EPIMERASE"/>
    <property type="match status" value="1"/>
</dbReference>
<dbReference type="EC" id="5.1.99.6" evidence="3 10"/>
<dbReference type="InterPro" id="IPR036652">
    <property type="entry name" value="YjeF_N_dom_sf"/>
</dbReference>
<feature type="binding site" evidence="10">
    <location>
        <begin position="133"/>
        <end position="139"/>
    </location>
    <ligand>
        <name>(6S)-NADPHX</name>
        <dbReference type="ChEBI" id="CHEBI:64076"/>
    </ligand>
</feature>
<feature type="domain" description="YjeF N-terminal" evidence="11">
    <location>
        <begin position="12"/>
        <end position="223"/>
    </location>
</feature>
<keyword evidence="5 10" id="KW-0547">Nucleotide-binding</keyword>
<dbReference type="OMA" id="RHLFHYG"/>
<dbReference type="SUPFAM" id="SSF64153">
    <property type="entry name" value="YjeF N-terminal domain-like"/>
    <property type="match status" value="1"/>
</dbReference>
<comment type="similarity">
    <text evidence="10">Belongs to the NnrE/AIBP family.</text>
</comment>
<dbReference type="GO" id="GO:0046872">
    <property type="term" value="F:metal ion binding"/>
    <property type="evidence" value="ECO:0007669"/>
    <property type="project" value="UniProtKB-KW"/>
</dbReference>
<comment type="catalytic activity">
    <reaction evidence="1 10">
        <text>(6R)-NADHX = (6S)-NADHX</text>
        <dbReference type="Rhea" id="RHEA:32215"/>
        <dbReference type="ChEBI" id="CHEBI:64074"/>
        <dbReference type="ChEBI" id="CHEBI:64075"/>
        <dbReference type="EC" id="5.1.99.6"/>
    </reaction>
</comment>
<evidence type="ECO:0000256" key="8">
    <source>
        <dbReference type="ARBA" id="ARBA00023027"/>
    </source>
</evidence>
<evidence type="ECO:0000256" key="10">
    <source>
        <dbReference type="HAMAP-Rule" id="MF_03159"/>
    </source>
</evidence>
<dbReference type="RefSeq" id="XP_002173665.2">
    <property type="nucleotide sequence ID" value="XM_002173629.2"/>
</dbReference>
<proteinExistence type="inferred from homology"/>
<dbReference type="NCBIfam" id="TIGR00197">
    <property type="entry name" value="yjeF_nterm"/>
    <property type="match status" value="1"/>
</dbReference>
<feature type="binding site" evidence="10">
    <location>
        <position position="165"/>
    </location>
    <ligand>
        <name>K(+)</name>
        <dbReference type="ChEBI" id="CHEBI:29103"/>
    </ligand>
</feature>
<reference evidence="12 14" key="1">
    <citation type="journal article" date="2011" name="Science">
        <title>Comparative functional genomics of the fission yeasts.</title>
        <authorList>
            <person name="Rhind N."/>
            <person name="Chen Z."/>
            <person name="Yassour M."/>
            <person name="Thompson D.A."/>
            <person name="Haas B.J."/>
            <person name="Habib N."/>
            <person name="Wapinski I."/>
            <person name="Roy S."/>
            <person name="Lin M.F."/>
            <person name="Heiman D.I."/>
            <person name="Young S.K."/>
            <person name="Furuya K."/>
            <person name="Guo Y."/>
            <person name="Pidoux A."/>
            <person name="Chen H.M."/>
            <person name="Robbertse B."/>
            <person name="Goldberg J.M."/>
            <person name="Aoki K."/>
            <person name="Bayne E.H."/>
            <person name="Berlin A.M."/>
            <person name="Desjardins C.A."/>
            <person name="Dobbs E."/>
            <person name="Dukaj L."/>
            <person name="Fan L."/>
            <person name="FitzGerald M.G."/>
            <person name="French C."/>
            <person name="Gujja S."/>
            <person name="Hansen K."/>
            <person name="Keifenheim D."/>
            <person name="Levin J.Z."/>
            <person name="Mosher R.A."/>
            <person name="Mueller C.A."/>
            <person name="Pfiffner J."/>
            <person name="Priest M."/>
            <person name="Russ C."/>
            <person name="Smialowska A."/>
            <person name="Swoboda P."/>
            <person name="Sykes S.M."/>
            <person name="Vaughn M."/>
            <person name="Vengrova S."/>
            <person name="Yoder R."/>
            <person name="Zeng Q."/>
            <person name="Allshire R."/>
            <person name="Baulcombe D."/>
            <person name="Birren B.W."/>
            <person name="Brown W."/>
            <person name="Ekwall K."/>
            <person name="Kellis M."/>
            <person name="Leatherwood J."/>
            <person name="Levin H."/>
            <person name="Margalit H."/>
            <person name="Martienssen R."/>
            <person name="Nieduszynski C.A."/>
            <person name="Spatafora J.W."/>
            <person name="Friedman N."/>
            <person name="Dalgaard J.Z."/>
            <person name="Baumann P."/>
            <person name="Niki H."/>
            <person name="Regev A."/>
            <person name="Nusbaum C."/>
        </authorList>
    </citation>
    <scope>NUCLEOTIDE SEQUENCE [LARGE SCALE GENOMIC DNA]</scope>
    <source>
        <strain evidence="14">yFS275 / FY16936</strain>
    </source>
</reference>
<keyword evidence="14" id="KW-1185">Reference proteome</keyword>
<organism evidence="12 14">
    <name type="scientific">Schizosaccharomyces japonicus (strain yFS275 / FY16936)</name>
    <name type="common">Fission yeast</name>
    <dbReference type="NCBI Taxonomy" id="402676"/>
    <lineage>
        <taxon>Eukaryota</taxon>
        <taxon>Fungi</taxon>
        <taxon>Dikarya</taxon>
        <taxon>Ascomycota</taxon>
        <taxon>Taphrinomycotina</taxon>
        <taxon>Schizosaccharomycetes</taxon>
        <taxon>Schizosaccharomycetales</taxon>
        <taxon>Schizosaccharomycetaceae</taxon>
        <taxon>Schizosaccharomyces</taxon>
    </lineage>
</organism>
<dbReference type="VEuPathDB" id="FungiDB:SJAG_02462"/>
<dbReference type="GeneID" id="7049207"/>
<evidence type="ECO:0000256" key="2">
    <source>
        <dbReference type="ARBA" id="ARBA00000909"/>
    </source>
</evidence>
<accession>B6K2J1</accession>
<comment type="cofactor">
    <cofactor evidence="10">
        <name>K(+)</name>
        <dbReference type="ChEBI" id="CHEBI:29103"/>
    </cofactor>
    <text evidence="10">Binds 1 potassium ion per subunit.</text>
</comment>
<keyword evidence="4 10" id="KW-0479">Metal-binding</keyword>
<dbReference type="EMBL" id="KE651166">
    <property type="protein sequence ID" value="EEB07372.2"/>
    <property type="molecule type" value="Genomic_DNA"/>
</dbReference>
<keyword evidence="9 10" id="KW-0413">Isomerase</keyword>
<sequence>MMSVSCVSAAIAAAIDADLMFIGAFSIDQLMELAGLSVSQAVFREYPVKTHTNVLVCCGPGNNGGDGLVAARHLWQYGYKPVVYYPKPTPKDLYQRLCQQLRDLNVPVYTKHEDSDFRHLLTSSSLVVDALFGFSFKGPLRAPFDSILEAIIGSKLPVLSVDAPSSWDIDKGPDHEGPCKGFMPSVLISLTAPKPCSLFFRNKHYLGGRFVSKALLNKYHLVLPPYPGMDQIVDITGSKLETEESA</sequence>
<evidence type="ECO:0000256" key="6">
    <source>
        <dbReference type="ARBA" id="ARBA00022857"/>
    </source>
</evidence>
<evidence type="ECO:0000256" key="4">
    <source>
        <dbReference type="ARBA" id="ARBA00022723"/>
    </source>
</evidence>
<dbReference type="PROSITE" id="PS51385">
    <property type="entry name" value="YJEF_N"/>
    <property type="match status" value="1"/>
</dbReference>
<dbReference type="InterPro" id="IPR032976">
    <property type="entry name" value="YJEFN_prot_NAXE-like"/>
</dbReference>
<protein>
    <recommendedName>
        <fullName evidence="3 10">NAD(P)H-hydrate epimerase</fullName>
        <ecNumber evidence="3 10">5.1.99.6</ecNumber>
    </recommendedName>
    <alternativeName>
        <fullName evidence="10">NAD(P)HX epimerase</fullName>
    </alternativeName>
</protein>
<dbReference type="HAMAP" id="MF_01966">
    <property type="entry name" value="NADHX_epimerase"/>
    <property type="match status" value="1"/>
</dbReference>
<comment type="subcellular location">
    <subcellularLocation>
        <location evidence="10">Cytoplasm</location>
    </subcellularLocation>
    <subcellularLocation>
        <location evidence="10">Mitochondrion</location>
    </subcellularLocation>
</comment>
<evidence type="ECO:0000256" key="5">
    <source>
        <dbReference type="ARBA" id="ARBA00022741"/>
    </source>
</evidence>
<evidence type="ECO:0000313" key="14">
    <source>
        <dbReference type="Proteomes" id="UP000001744"/>
    </source>
</evidence>
<comment type="function">
    <text evidence="10">Catalyzes the epimerization of the S- and R-forms of NAD(P)HX, a damaged form of NAD(P)H that is a result of enzymatic or heat-dependent hydration. This is a prerequisite for the S-specific NAD(P)H-hydrate dehydratase to allow the repair of both epimers of NAD(P)HX.</text>
</comment>
<evidence type="ECO:0000256" key="1">
    <source>
        <dbReference type="ARBA" id="ARBA00000013"/>
    </source>
</evidence>
<keyword evidence="6" id="KW-0521">NADP</keyword>
<gene>
    <name evidence="13" type="primary">mug182</name>
    <name evidence="12" type="ORF">SJAG_02462</name>
</gene>
<evidence type="ECO:0000313" key="13">
    <source>
        <dbReference type="JaponicusDB" id="SJAG_02462"/>
    </source>
</evidence>
<name>B6K2J1_SCHJY</name>
<evidence type="ECO:0000256" key="9">
    <source>
        <dbReference type="ARBA" id="ARBA00023235"/>
    </source>
</evidence>
<dbReference type="AlphaFoldDB" id="B6K2J1"/>
<comment type="caution">
    <text evidence="10">Lacks conserved residue(s) required for the propagation of feature annotation.</text>
</comment>
<keyword evidence="7 10" id="KW-0630">Potassium</keyword>
<keyword evidence="10" id="KW-0963">Cytoplasm</keyword>
<dbReference type="JaponicusDB" id="SJAG_02462">
    <property type="gene designation" value="mug182"/>
</dbReference>
<dbReference type="STRING" id="402676.B6K2J1"/>
<feature type="binding site" evidence="10">
    <location>
        <position position="63"/>
    </location>
    <ligand>
        <name>K(+)</name>
        <dbReference type="ChEBI" id="CHEBI:29103"/>
    </ligand>
</feature>
<dbReference type="Gene3D" id="3.40.50.10260">
    <property type="entry name" value="YjeF N-terminal domain"/>
    <property type="match status" value="1"/>
</dbReference>
<keyword evidence="10" id="KW-0496">Mitochondrion</keyword>
<evidence type="ECO:0000256" key="7">
    <source>
        <dbReference type="ARBA" id="ARBA00022958"/>
    </source>
</evidence>
<dbReference type="InterPro" id="IPR004443">
    <property type="entry name" value="YjeF_N_dom"/>
</dbReference>
<keyword evidence="8 10" id="KW-0520">NAD</keyword>
<dbReference type="Pfam" id="PF03853">
    <property type="entry name" value="YjeF_N"/>
    <property type="match status" value="1"/>
</dbReference>
<dbReference type="FunFam" id="3.40.50.10260:FF:000005">
    <property type="entry name" value="NAD(P)H-hydrate epimerase"/>
    <property type="match status" value="1"/>
</dbReference>
<evidence type="ECO:0000259" key="11">
    <source>
        <dbReference type="PROSITE" id="PS51385"/>
    </source>
</evidence>
<dbReference type="eggNOG" id="KOG2585">
    <property type="taxonomic scope" value="Eukaryota"/>
</dbReference>
<comment type="catalytic activity">
    <reaction evidence="2 10">
        <text>(6R)-NADPHX = (6S)-NADPHX</text>
        <dbReference type="Rhea" id="RHEA:32227"/>
        <dbReference type="ChEBI" id="CHEBI:64076"/>
        <dbReference type="ChEBI" id="CHEBI:64077"/>
        <dbReference type="EC" id="5.1.99.6"/>
    </reaction>
</comment>
<dbReference type="PANTHER" id="PTHR13232:SF10">
    <property type="entry name" value="NAD(P)H-HYDRATE EPIMERASE"/>
    <property type="match status" value="1"/>
</dbReference>
<dbReference type="HOGENOM" id="CLU_024853_3_0_1"/>
<dbReference type="GO" id="GO:0052856">
    <property type="term" value="F:NAD(P)HX epimerase activity"/>
    <property type="evidence" value="ECO:0000318"/>
    <property type="project" value="GO_Central"/>
</dbReference>